<evidence type="ECO:0000313" key="4">
    <source>
        <dbReference type="Proteomes" id="UP001603857"/>
    </source>
</evidence>
<evidence type="ECO:0000313" key="3">
    <source>
        <dbReference type="EMBL" id="KAL2340483.1"/>
    </source>
</evidence>
<feature type="region of interest" description="Disordered" evidence="1">
    <location>
        <begin position="186"/>
        <end position="205"/>
    </location>
</feature>
<dbReference type="EMBL" id="JBGMDY010000003">
    <property type="protein sequence ID" value="KAL2340483.1"/>
    <property type="molecule type" value="Genomic_DNA"/>
</dbReference>
<feature type="transmembrane region" description="Helical" evidence="2">
    <location>
        <begin position="211"/>
        <end position="227"/>
    </location>
</feature>
<feature type="region of interest" description="Disordered" evidence="1">
    <location>
        <begin position="129"/>
        <end position="163"/>
    </location>
</feature>
<feature type="compositionally biased region" description="Basic and acidic residues" evidence="1">
    <location>
        <begin position="186"/>
        <end position="195"/>
    </location>
</feature>
<keyword evidence="2" id="KW-0472">Membrane</keyword>
<comment type="caution">
    <text evidence="3">The sequence shown here is derived from an EMBL/GenBank/DDBJ whole genome shotgun (WGS) entry which is preliminary data.</text>
</comment>
<protein>
    <submittedName>
        <fullName evidence="3">Uncharacterized protein</fullName>
    </submittedName>
</protein>
<evidence type="ECO:0000256" key="1">
    <source>
        <dbReference type="SAM" id="MobiDB-lite"/>
    </source>
</evidence>
<dbReference type="PANTHER" id="PTHR36810">
    <property type="entry name" value="BNACNNG47150D PROTEIN"/>
    <property type="match status" value="1"/>
</dbReference>
<dbReference type="PANTHER" id="PTHR36810:SF1">
    <property type="entry name" value="OS05G0232200 PROTEIN"/>
    <property type="match status" value="1"/>
</dbReference>
<dbReference type="AlphaFoldDB" id="A0ABD1MXE0"/>
<proteinExistence type="predicted"/>
<reference evidence="3 4" key="1">
    <citation type="submission" date="2024-08" db="EMBL/GenBank/DDBJ databases">
        <title>Insights into the chromosomal genome structure of Flemingia macrophylla.</title>
        <authorList>
            <person name="Ding Y."/>
            <person name="Zhao Y."/>
            <person name="Bi W."/>
            <person name="Wu M."/>
            <person name="Zhao G."/>
            <person name="Gong Y."/>
            <person name="Li W."/>
            <person name="Zhang P."/>
        </authorList>
    </citation>
    <scope>NUCLEOTIDE SEQUENCE [LARGE SCALE GENOMIC DNA]</scope>
    <source>
        <strain evidence="3">DYQJB</strain>
        <tissue evidence="3">Leaf</tissue>
    </source>
</reference>
<keyword evidence="2" id="KW-1133">Transmembrane helix</keyword>
<sequence length="238" mass="26397">MQGPASSSNDKQSDTRNVVGTQLGQKKQLIPNIADQHMETSSTKPLSQAIIHSRLQRKGKKPANQSPFDKHPQRTIGSEEIAILVGPEKYDALTCLEEGGLQYSEKKISQGKTPSNVRKMISAFEGGLAQEKRSHIKPPPIKHQLEKDKSKSTEAQDFTQERVKSASMNAAYVGTGTEGNKYEKILEIKESKTETSDNNGDENSRGPINQVVKVAIIIGFGLLVLVFRQRKRRMKKTD</sequence>
<gene>
    <name evidence="3" type="ORF">Fmac_008423</name>
</gene>
<feature type="compositionally biased region" description="Basic and acidic residues" evidence="1">
    <location>
        <begin position="143"/>
        <end position="163"/>
    </location>
</feature>
<accession>A0ABD1MXE0</accession>
<name>A0ABD1MXE0_9FABA</name>
<organism evidence="3 4">
    <name type="scientific">Flemingia macrophylla</name>
    <dbReference type="NCBI Taxonomy" id="520843"/>
    <lineage>
        <taxon>Eukaryota</taxon>
        <taxon>Viridiplantae</taxon>
        <taxon>Streptophyta</taxon>
        <taxon>Embryophyta</taxon>
        <taxon>Tracheophyta</taxon>
        <taxon>Spermatophyta</taxon>
        <taxon>Magnoliopsida</taxon>
        <taxon>eudicotyledons</taxon>
        <taxon>Gunneridae</taxon>
        <taxon>Pentapetalae</taxon>
        <taxon>rosids</taxon>
        <taxon>fabids</taxon>
        <taxon>Fabales</taxon>
        <taxon>Fabaceae</taxon>
        <taxon>Papilionoideae</taxon>
        <taxon>50 kb inversion clade</taxon>
        <taxon>NPAAA clade</taxon>
        <taxon>indigoferoid/millettioid clade</taxon>
        <taxon>Phaseoleae</taxon>
        <taxon>Flemingia</taxon>
    </lineage>
</organism>
<keyword evidence="4" id="KW-1185">Reference proteome</keyword>
<feature type="region of interest" description="Disordered" evidence="1">
    <location>
        <begin position="54"/>
        <end position="75"/>
    </location>
</feature>
<dbReference type="Proteomes" id="UP001603857">
    <property type="component" value="Unassembled WGS sequence"/>
</dbReference>
<feature type="region of interest" description="Disordered" evidence="1">
    <location>
        <begin position="1"/>
        <end position="31"/>
    </location>
</feature>
<evidence type="ECO:0000256" key="2">
    <source>
        <dbReference type="SAM" id="Phobius"/>
    </source>
</evidence>
<feature type="compositionally biased region" description="Polar residues" evidence="1">
    <location>
        <begin position="1"/>
        <end position="25"/>
    </location>
</feature>
<keyword evidence="2" id="KW-0812">Transmembrane</keyword>